<reference evidence="1 2" key="1">
    <citation type="submission" date="2021-04" db="EMBL/GenBank/DDBJ databases">
        <authorList>
            <person name="Bliznina A."/>
        </authorList>
    </citation>
    <scope>NUCLEOTIDE SEQUENCE [LARGE SCALE GENOMIC DNA]</scope>
</reference>
<proteinExistence type="predicted"/>
<evidence type="ECO:0000313" key="2">
    <source>
        <dbReference type="Proteomes" id="UP001158576"/>
    </source>
</evidence>
<name>A0ABN7T2Q5_OIKDI</name>
<keyword evidence="2" id="KW-1185">Reference proteome</keyword>
<gene>
    <name evidence="1" type="ORF">OKIOD_LOCUS13146</name>
</gene>
<dbReference type="EMBL" id="OU015567">
    <property type="protein sequence ID" value="CAG5109912.1"/>
    <property type="molecule type" value="Genomic_DNA"/>
</dbReference>
<evidence type="ECO:0000313" key="1">
    <source>
        <dbReference type="EMBL" id="CAG5109912.1"/>
    </source>
</evidence>
<dbReference type="Proteomes" id="UP001158576">
    <property type="component" value="Chromosome 2"/>
</dbReference>
<organism evidence="1 2">
    <name type="scientific">Oikopleura dioica</name>
    <name type="common">Tunicate</name>
    <dbReference type="NCBI Taxonomy" id="34765"/>
    <lineage>
        <taxon>Eukaryota</taxon>
        <taxon>Metazoa</taxon>
        <taxon>Chordata</taxon>
        <taxon>Tunicata</taxon>
        <taxon>Appendicularia</taxon>
        <taxon>Copelata</taxon>
        <taxon>Oikopleuridae</taxon>
        <taxon>Oikopleura</taxon>
    </lineage>
</organism>
<sequence>MKLNGYFTIVSYNSLLSTIEIDKFLGMKKTVPEWSYESVYRSSTYRSKKDRYGNVIEGSFFLAALPDNEGVLLLTSNFDILSSVDRITINRIYKNNWFYVVVFKIPKIRNRLVDISFLDTAFILQGKIFVDRKIETCFGKFYGQRCERVLVTGSEIFLLDYERKTHMKQEFQIDLPENYAYEMTV</sequence>
<accession>A0ABN7T2Q5</accession>
<protein>
    <submittedName>
        <fullName evidence="1">Oidioi.mRNA.OKI2018_I69.chr2.g4381.t1.cds</fullName>
    </submittedName>
</protein>